<comment type="similarity">
    <text evidence="1">Belongs to the short-chain dehydrogenases/reductases (SDR) family.</text>
</comment>
<keyword evidence="4" id="KW-1185">Reference proteome</keyword>
<dbReference type="InterPro" id="IPR002347">
    <property type="entry name" value="SDR_fam"/>
</dbReference>
<dbReference type="GO" id="GO:0032787">
    <property type="term" value="P:monocarboxylic acid metabolic process"/>
    <property type="evidence" value="ECO:0007669"/>
    <property type="project" value="UniProtKB-ARBA"/>
</dbReference>
<dbReference type="SUPFAM" id="SSF51735">
    <property type="entry name" value="NAD(P)-binding Rossmann-fold domains"/>
    <property type="match status" value="1"/>
</dbReference>
<dbReference type="InterPro" id="IPR050259">
    <property type="entry name" value="SDR"/>
</dbReference>
<name>A0A1S1PZS1_9ACTN</name>
<evidence type="ECO:0000313" key="4">
    <source>
        <dbReference type="Proteomes" id="UP000179769"/>
    </source>
</evidence>
<evidence type="ECO:0000256" key="2">
    <source>
        <dbReference type="ARBA" id="ARBA00023002"/>
    </source>
</evidence>
<proteinExistence type="inferred from homology"/>
<dbReference type="AlphaFoldDB" id="A0A1S1PZS1"/>
<comment type="caution">
    <text evidence="3">The sequence shown here is derived from an EMBL/GenBank/DDBJ whole genome shotgun (WGS) entry which is preliminary data.</text>
</comment>
<keyword evidence="2" id="KW-0560">Oxidoreductase</keyword>
<organism evidence="3 4">
    <name type="scientific">Parafrankia soli</name>
    <dbReference type="NCBI Taxonomy" id="2599596"/>
    <lineage>
        <taxon>Bacteria</taxon>
        <taxon>Bacillati</taxon>
        <taxon>Actinomycetota</taxon>
        <taxon>Actinomycetes</taxon>
        <taxon>Frankiales</taxon>
        <taxon>Frankiaceae</taxon>
        <taxon>Parafrankia</taxon>
    </lineage>
</organism>
<dbReference type="PRINTS" id="PR00081">
    <property type="entry name" value="GDHRDH"/>
</dbReference>
<dbReference type="PRINTS" id="PR00080">
    <property type="entry name" value="SDRFAMILY"/>
</dbReference>
<gene>
    <name evidence="3" type="ORF">BBK14_21255</name>
</gene>
<evidence type="ECO:0000256" key="1">
    <source>
        <dbReference type="ARBA" id="ARBA00006484"/>
    </source>
</evidence>
<dbReference type="EMBL" id="MAXA01000226">
    <property type="protein sequence ID" value="OHV26435.1"/>
    <property type="molecule type" value="Genomic_DNA"/>
</dbReference>
<dbReference type="InterPro" id="IPR020904">
    <property type="entry name" value="Sc_DH/Rdtase_CS"/>
</dbReference>
<dbReference type="Gene3D" id="3.40.50.720">
    <property type="entry name" value="NAD(P)-binding Rossmann-like Domain"/>
    <property type="match status" value="1"/>
</dbReference>
<dbReference type="Proteomes" id="UP000179769">
    <property type="component" value="Unassembled WGS sequence"/>
</dbReference>
<reference evidence="4" key="1">
    <citation type="submission" date="2016-07" db="EMBL/GenBank/DDBJ databases">
        <title>Frankia sp. NRRL B-16219 Genome sequencing.</title>
        <authorList>
            <person name="Ghodhbane-Gtari F."/>
            <person name="Swanson E."/>
            <person name="Gueddou A."/>
            <person name="Louati M."/>
            <person name="Nouioui I."/>
            <person name="Hezbri K."/>
            <person name="Abebe-Akele F."/>
            <person name="Simpson S."/>
            <person name="Morris K."/>
            <person name="Thomas K."/>
            <person name="Gtari M."/>
            <person name="Tisa L.S."/>
        </authorList>
    </citation>
    <scope>NUCLEOTIDE SEQUENCE [LARGE SCALE GENOMIC DNA]</scope>
    <source>
        <strain evidence="4">NRRL B-16219</strain>
    </source>
</reference>
<dbReference type="FunFam" id="3.40.50.720:FF:000173">
    <property type="entry name" value="3-oxoacyl-[acyl-carrier protein] reductase"/>
    <property type="match status" value="1"/>
</dbReference>
<dbReference type="GO" id="GO:0016491">
    <property type="term" value="F:oxidoreductase activity"/>
    <property type="evidence" value="ECO:0007669"/>
    <property type="project" value="UniProtKB-KW"/>
</dbReference>
<accession>A0A1S1PZS1</accession>
<dbReference type="InterPro" id="IPR036291">
    <property type="entry name" value="NAD(P)-bd_dom_sf"/>
</dbReference>
<dbReference type="PANTHER" id="PTHR42879">
    <property type="entry name" value="3-OXOACYL-(ACYL-CARRIER-PROTEIN) REDUCTASE"/>
    <property type="match status" value="1"/>
</dbReference>
<dbReference type="PANTHER" id="PTHR42879:SF2">
    <property type="entry name" value="3-OXOACYL-[ACYL-CARRIER-PROTEIN] REDUCTASE FABG"/>
    <property type="match status" value="1"/>
</dbReference>
<evidence type="ECO:0000313" key="3">
    <source>
        <dbReference type="EMBL" id="OHV26435.1"/>
    </source>
</evidence>
<sequence length="234" mass="24347">MGFSICEHLARRGDRVAVLDVNGDAAQQAVKKLRGRGAQAMACAVDVSDRAAVEDALAQVRGELGPIEIMVTSAAIAPFDPFTEISLDSWERVLAVNLTGTFHCLQAAIPDMVAAGWGRIVTITSSAAQIMTSNHAHYVASKGGVVALTRAVSFEYARQGITVNTIAPHIIDTPMLRQARAELGDPTGDGGASHIPVGRLGTGDDIAAACLYLCSEEASYITGQLFGVNGGAVA</sequence>
<protein>
    <submittedName>
        <fullName evidence="3">Short-chain dehydrogenase</fullName>
    </submittedName>
</protein>
<dbReference type="PROSITE" id="PS00061">
    <property type="entry name" value="ADH_SHORT"/>
    <property type="match status" value="1"/>
</dbReference>
<dbReference type="Pfam" id="PF13561">
    <property type="entry name" value="adh_short_C2"/>
    <property type="match status" value="1"/>
</dbReference>